<keyword evidence="2" id="KW-1185">Reference proteome</keyword>
<dbReference type="RefSeq" id="WP_182535842.1">
    <property type="nucleotide sequence ID" value="NZ_JACJIP010000014.1"/>
</dbReference>
<name>A0A7W3XRS7_9BACL</name>
<evidence type="ECO:0000313" key="2">
    <source>
        <dbReference type="Proteomes" id="UP000567067"/>
    </source>
</evidence>
<comment type="caution">
    <text evidence="1">The sequence shown here is derived from an EMBL/GenBank/DDBJ whole genome shotgun (WGS) entry which is preliminary data.</text>
</comment>
<sequence>MKNTAKQLLLEVLLLKAKYTEQDFKAVIQSLQNENAYLREILELVSIVDDQNIRKSKSKREDSSELLLNEKMNIIQAKNPEKFQAINKVQNVLRSNELKTLKDIHKFISGRTVVPAAKKSRSSLINFYLLHLCDLSNEELIDELQIVNKFGNSRPNEVDAFLRMANKISESKK</sequence>
<reference evidence="1 2" key="1">
    <citation type="submission" date="2020-08" db="EMBL/GenBank/DDBJ databases">
        <title>Genomic Encyclopedia of Type Strains, Phase III (KMG-III): the genomes of soil and plant-associated and newly described type strains.</title>
        <authorList>
            <person name="Whitman W."/>
        </authorList>
    </citation>
    <scope>NUCLEOTIDE SEQUENCE [LARGE SCALE GENOMIC DNA]</scope>
    <source>
        <strain evidence="1 2">CECT 8693</strain>
    </source>
</reference>
<gene>
    <name evidence="1" type="ORF">FHR92_002454</name>
</gene>
<protein>
    <submittedName>
        <fullName evidence="1">Uncharacterized protein</fullName>
    </submittedName>
</protein>
<organism evidence="1 2">
    <name type="scientific">Fontibacillus solani</name>
    <dbReference type="NCBI Taxonomy" id="1572857"/>
    <lineage>
        <taxon>Bacteria</taxon>
        <taxon>Bacillati</taxon>
        <taxon>Bacillota</taxon>
        <taxon>Bacilli</taxon>
        <taxon>Bacillales</taxon>
        <taxon>Paenibacillaceae</taxon>
        <taxon>Fontibacillus</taxon>
    </lineage>
</organism>
<dbReference type="AlphaFoldDB" id="A0A7W3XRS7"/>
<proteinExistence type="predicted"/>
<dbReference type="EMBL" id="JACJIP010000014">
    <property type="protein sequence ID" value="MBA9085982.1"/>
    <property type="molecule type" value="Genomic_DNA"/>
</dbReference>
<accession>A0A7W3XRS7</accession>
<dbReference type="Proteomes" id="UP000567067">
    <property type="component" value="Unassembled WGS sequence"/>
</dbReference>
<evidence type="ECO:0000313" key="1">
    <source>
        <dbReference type="EMBL" id="MBA9085982.1"/>
    </source>
</evidence>